<keyword evidence="1" id="KW-0472">Membrane</keyword>
<protein>
    <submittedName>
        <fullName evidence="2">Uncharacterized protein</fullName>
    </submittedName>
</protein>
<keyword evidence="1" id="KW-1133">Transmembrane helix</keyword>
<dbReference type="Proteomes" id="UP000181951">
    <property type="component" value="Unassembled WGS sequence"/>
</dbReference>
<keyword evidence="1" id="KW-0812">Transmembrane</keyword>
<evidence type="ECO:0000256" key="1">
    <source>
        <dbReference type="SAM" id="Phobius"/>
    </source>
</evidence>
<evidence type="ECO:0000313" key="2">
    <source>
        <dbReference type="EMBL" id="SEO90919.1"/>
    </source>
</evidence>
<sequence>MSAPAAASAAVLPVYRFPDPAEGVARMAGVMATVRCLLVWWALLFVLFLVFISTVTEAELGLGAAGALLGAVGADAVRRAEHPGLGGLRALAPAAASFPAALLQETGRLAVAVIRRLRGGQNAGGTVRLSVDPGVSPAAAAALLSASPGACVIDIRPAEGPQKGAELTMHLLDFPVSPVERALPGRRLT</sequence>
<dbReference type="EMBL" id="FODD01000054">
    <property type="protein sequence ID" value="SEO90919.1"/>
    <property type="molecule type" value="Genomic_DNA"/>
</dbReference>
<organism evidence="2 3">
    <name type="scientific">Actinacidiphila rubida</name>
    <dbReference type="NCBI Taxonomy" id="310780"/>
    <lineage>
        <taxon>Bacteria</taxon>
        <taxon>Bacillati</taxon>
        <taxon>Actinomycetota</taxon>
        <taxon>Actinomycetes</taxon>
        <taxon>Kitasatosporales</taxon>
        <taxon>Streptomycetaceae</taxon>
        <taxon>Actinacidiphila</taxon>
    </lineage>
</organism>
<accession>A0A1H8TII6</accession>
<dbReference type="STRING" id="310780.SAMN05216267_105429"/>
<name>A0A1H8TII6_9ACTN</name>
<feature type="transmembrane region" description="Helical" evidence="1">
    <location>
        <begin position="32"/>
        <end position="52"/>
    </location>
</feature>
<reference evidence="2 3" key="1">
    <citation type="submission" date="2016-10" db="EMBL/GenBank/DDBJ databases">
        <authorList>
            <person name="de Groot N.N."/>
        </authorList>
    </citation>
    <scope>NUCLEOTIDE SEQUENCE [LARGE SCALE GENOMIC DNA]</scope>
    <source>
        <strain evidence="2 3">CGMCC 4.2026</strain>
    </source>
</reference>
<evidence type="ECO:0000313" key="3">
    <source>
        <dbReference type="Proteomes" id="UP000181951"/>
    </source>
</evidence>
<gene>
    <name evidence="2" type="ORF">SAMN05216267_105429</name>
</gene>
<dbReference type="AlphaFoldDB" id="A0A1H8TII6"/>
<proteinExistence type="predicted"/>
<keyword evidence="3" id="KW-1185">Reference proteome</keyword>